<sequence>MKNSFSLFELILTLAISTTIIIYSTLLVKDLVILNKTSLSKELARLELNYTKIFIEKNKNELNKFGLNNKILYFDNHILLKNVNEFNIYISNEVATINISLENSYKQVWKIALLKNLMYFL</sequence>
<keyword evidence="1" id="KW-1133">Transmembrane helix</keyword>
<feature type="transmembrane region" description="Helical" evidence="1">
    <location>
        <begin position="6"/>
        <end position="28"/>
    </location>
</feature>
<evidence type="ECO:0000313" key="2">
    <source>
        <dbReference type="EMBL" id="PRN01388.1"/>
    </source>
</evidence>
<evidence type="ECO:0000313" key="3">
    <source>
        <dbReference type="Proteomes" id="UP000238811"/>
    </source>
</evidence>
<reference evidence="2 3" key="1">
    <citation type="submission" date="2017-09" db="EMBL/GenBank/DDBJ databases">
        <title>Reassesment of A. cryaerophilus.</title>
        <authorList>
            <person name="Perez-Cataluna A."/>
            <person name="Collado L."/>
            <person name="Salgado O."/>
            <person name="Lefinanco V."/>
            <person name="Figueras M.J."/>
        </authorList>
    </citation>
    <scope>NUCLEOTIDE SEQUENCE [LARGE SCALE GENOMIC DNA]</scope>
    <source>
        <strain evidence="2 3">LMG 10229</strain>
    </source>
</reference>
<protein>
    <recommendedName>
        <fullName evidence="4">Prepilin-type N-terminal cleavage/methylation domain-containing protein</fullName>
    </recommendedName>
</protein>
<organism evidence="2 3">
    <name type="scientific">Aliarcobacter cryaerophilus</name>
    <dbReference type="NCBI Taxonomy" id="28198"/>
    <lineage>
        <taxon>Bacteria</taxon>
        <taxon>Pseudomonadati</taxon>
        <taxon>Campylobacterota</taxon>
        <taxon>Epsilonproteobacteria</taxon>
        <taxon>Campylobacterales</taxon>
        <taxon>Arcobacteraceae</taxon>
        <taxon>Aliarcobacter</taxon>
    </lineage>
</organism>
<keyword evidence="1" id="KW-0472">Membrane</keyword>
<dbReference type="Proteomes" id="UP000238811">
    <property type="component" value="Unassembled WGS sequence"/>
</dbReference>
<name>A0A2S9TRC0_9BACT</name>
<proteinExistence type="predicted"/>
<accession>A0A2S9TRC0</accession>
<evidence type="ECO:0008006" key="4">
    <source>
        <dbReference type="Google" id="ProtNLM"/>
    </source>
</evidence>
<dbReference type="AlphaFoldDB" id="A0A2S9TRC0"/>
<keyword evidence="1" id="KW-0812">Transmembrane</keyword>
<comment type="caution">
    <text evidence="2">The sequence shown here is derived from an EMBL/GenBank/DDBJ whole genome shotgun (WGS) entry which is preliminary data.</text>
</comment>
<gene>
    <name evidence="2" type="ORF">CJ668_01540</name>
</gene>
<dbReference type="EMBL" id="NXGD01000002">
    <property type="protein sequence ID" value="PRN01388.1"/>
    <property type="molecule type" value="Genomic_DNA"/>
</dbReference>
<evidence type="ECO:0000256" key="1">
    <source>
        <dbReference type="SAM" id="Phobius"/>
    </source>
</evidence>